<proteinExistence type="predicted"/>
<dbReference type="RefSeq" id="WP_345629587.1">
    <property type="nucleotide sequence ID" value="NZ_BAABJR010000005.1"/>
</dbReference>
<organism evidence="1 2">
    <name type="scientific">Streptomyces thinghirensis</name>
    <dbReference type="NCBI Taxonomy" id="551547"/>
    <lineage>
        <taxon>Bacteria</taxon>
        <taxon>Bacillati</taxon>
        <taxon>Actinomycetota</taxon>
        <taxon>Actinomycetes</taxon>
        <taxon>Kitasatosporales</taxon>
        <taxon>Streptomycetaceae</taxon>
        <taxon>Streptomyces</taxon>
    </lineage>
</organism>
<dbReference type="Proteomes" id="UP001499878">
    <property type="component" value="Unassembled WGS sequence"/>
</dbReference>
<comment type="caution">
    <text evidence="1">The sequence shown here is derived from an EMBL/GenBank/DDBJ whole genome shotgun (WGS) entry which is preliminary data.</text>
</comment>
<gene>
    <name evidence="1" type="ORF">GCM10023323_25030</name>
</gene>
<evidence type="ECO:0000313" key="2">
    <source>
        <dbReference type="Proteomes" id="UP001499878"/>
    </source>
</evidence>
<reference evidence="2" key="1">
    <citation type="journal article" date="2019" name="Int. J. Syst. Evol. Microbiol.">
        <title>The Global Catalogue of Microorganisms (GCM) 10K type strain sequencing project: providing services to taxonomists for standard genome sequencing and annotation.</title>
        <authorList>
            <consortium name="The Broad Institute Genomics Platform"/>
            <consortium name="The Broad Institute Genome Sequencing Center for Infectious Disease"/>
            <person name="Wu L."/>
            <person name="Ma J."/>
        </authorList>
    </citation>
    <scope>NUCLEOTIDE SEQUENCE [LARGE SCALE GENOMIC DNA]</scope>
    <source>
        <strain evidence="2">JCM 18306</strain>
    </source>
</reference>
<evidence type="ECO:0000313" key="1">
    <source>
        <dbReference type="EMBL" id="GAA5207850.1"/>
    </source>
</evidence>
<protein>
    <recommendedName>
        <fullName evidence="3">Nucleotide exchange factor GrpE</fullName>
    </recommendedName>
</protein>
<dbReference type="EMBL" id="BAABJR010000005">
    <property type="protein sequence ID" value="GAA5207850.1"/>
    <property type="molecule type" value="Genomic_DNA"/>
</dbReference>
<keyword evidence="2" id="KW-1185">Reference proteome</keyword>
<sequence length="178" mass="19590">MTPRIHRRARDVRALLGQLRHPAEFRVPRPLLEPAQADWAAAVLAEVEAAEALAEQARTPEGAGTDALLGAAIGLWRAQRKLDQGNGPLSAADLRQVRRQVHASRQALADDGLEIQEHDGKPFDSGQSLEVLVFQDEPELDREVVLETVRPSVYFRGERIRMGQVIVGRPAPEPHPGT</sequence>
<name>A0ABP9T064_9ACTN</name>
<accession>A0ABP9T064</accession>
<evidence type="ECO:0008006" key="3">
    <source>
        <dbReference type="Google" id="ProtNLM"/>
    </source>
</evidence>